<keyword evidence="6" id="KW-1185">Reference proteome</keyword>
<feature type="region of interest" description="Disordered" evidence="3">
    <location>
        <begin position="120"/>
        <end position="140"/>
    </location>
</feature>
<comment type="caution">
    <text evidence="5">The sequence shown here is derived from an EMBL/GenBank/DDBJ whole genome shotgun (WGS) entry which is preliminary data.</text>
</comment>
<dbReference type="PROSITE" id="PS00108">
    <property type="entry name" value="PROTEIN_KINASE_ST"/>
    <property type="match status" value="1"/>
</dbReference>
<keyword evidence="1" id="KW-0547">Nucleotide-binding</keyword>
<protein>
    <recommendedName>
        <fullName evidence="4">Protein kinase domain-containing protein</fullName>
    </recommendedName>
</protein>
<dbReference type="InterPro" id="IPR000719">
    <property type="entry name" value="Prot_kinase_dom"/>
</dbReference>
<dbReference type="InterPro" id="IPR011009">
    <property type="entry name" value="Kinase-like_dom_sf"/>
</dbReference>
<dbReference type="InterPro" id="IPR008271">
    <property type="entry name" value="Ser/Thr_kinase_AS"/>
</dbReference>
<organism evidence="5 6">
    <name type="scientific">Discina gigas</name>
    <dbReference type="NCBI Taxonomy" id="1032678"/>
    <lineage>
        <taxon>Eukaryota</taxon>
        <taxon>Fungi</taxon>
        <taxon>Dikarya</taxon>
        <taxon>Ascomycota</taxon>
        <taxon>Pezizomycotina</taxon>
        <taxon>Pezizomycetes</taxon>
        <taxon>Pezizales</taxon>
        <taxon>Discinaceae</taxon>
        <taxon>Discina</taxon>
    </lineage>
</organism>
<sequence length="524" mass="57223">MPRSINGSGESALVTSAGESLSTALAAQTQRKIYQGLGPTPPGAEFTYNNNVSRSGGDYDSSSLAVPGARSRDLFRTALSGANAGDEGAVANLDVDAAGGTRLRREDFLAQRRWTISSAESSPALSGSATSLSSVSSIDTTTDSTEANVRLIRKQRLESFEAKTVPDNKVRQWRGIRLLGHGTFSRVILATSEMLPEEVDGVCEDEVTIGREPVSLDPKKLVAVKIVEHGAAGGASKERVESSLKRELDILNSVNYPGLVRLRAYSIEPTRALLVLPYCPGGDLFDLASDSTFPLEASLIRRMSAEIVGAVRYLHKNNIVHRDVKLENVLINFSRARLREIADDPYGEHYPITTLTDVGLSRRVNFEKDDLLTTRCGSDDYASPELIMGQPYDGRQTDAWALGVLLFALMEGRLPFDPPPGSAEQKMRSKTAHKIARCEWKWVKLTPAPQEPMASGDSGIVVDGNEKSGYDERMEGGKRIVEGLLKRASKRWKLDAVENEEWIKGAITVELKDSWDEEEGEEGV</sequence>
<dbReference type="Pfam" id="PF00069">
    <property type="entry name" value="Pkinase"/>
    <property type="match status" value="1"/>
</dbReference>
<evidence type="ECO:0000259" key="4">
    <source>
        <dbReference type="PROSITE" id="PS50011"/>
    </source>
</evidence>
<evidence type="ECO:0000256" key="2">
    <source>
        <dbReference type="ARBA" id="ARBA00022840"/>
    </source>
</evidence>
<dbReference type="SUPFAM" id="SSF56112">
    <property type="entry name" value="Protein kinase-like (PK-like)"/>
    <property type="match status" value="1"/>
</dbReference>
<evidence type="ECO:0000256" key="1">
    <source>
        <dbReference type="ARBA" id="ARBA00022741"/>
    </source>
</evidence>
<dbReference type="PANTHER" id="PTHR24346:SF30">
    <property type="entry name" value="MATERNAL EMBRYONIC LEUCINE ZIPPER KINASE"/>
    <property type="match status" value="1"/>
</dbReference>
<evidence type="ECO:0000256" key="3">
    <source>
        <dbReference type="SAM" id="MobiDB-lite"/>
    </source>
</evidence>
<dbReference type="Gene3D" id="1.10.510.10">
    <property type="entry name" value="Transferase(Phosphotransferase) domain 1"/>
    <property type="match status" value="1"/>
</dbReference>
<keyword evidence="2" id="KW-0067">ATP-binding</keyword>
<feature type="domain" description="Protein kinase" evidence="4">
    <location>
        <begin position="173"/>
        <end position="503"/>
    </location>
</feature>
<dbReference type="EMBL" id="JBBBZM010000162">
    <property type="protein sequence ID" value="KAL0632564.1"/>
    <property type="molecule type" value="Genomic_DNA"/>
</dbReference>
<evidence type="ECO:0000313" key="5">
    <source>
        <dbReference type="EMBL" id="KAL0632564.1"/>
    </source>
</evidence>
<dbReference type="SMART" id="SM00220">
    <property type="entry name" value="S_TKc"/>
    <property type="match status" value="1"/>
</dbReference>
<proteinExistence type="predicted"/>
<dbReference type="PROSITE" id="PS50011">
    <property type="entry name" value="PROTEIN_KINASE_DOM"/>
    <property type="match status" value="1"/>
</dbReference>
<dbReference type="Proteomes" id="UP001447188">
    <property type="component" value="Unassembled WGS sequence"/>
</dbReference>
<gene>
    <name evidence="5" type="ORF">Q9L58_008541</name>
</gene>
<name>A0ABR3G9D7_9PEZI</name>
<accession>A0ABR3G9D7</accession>
<reference evidence="5 6" key="1">
    <citation type="submission" date="2024-02" db="EMBL/GenBank/DDBJ databases">
        <title>Discinaceae phylogenomics.</title>
        <authorList>
            <person name="Dirks A.C."/>
            <person name="James T.Y."/>
        </authorList>
    </citation>
    <scope>NUCLEOTIDE SEQUENCE [LARGE SCALE GENOMIC DNA]</scope>
    <source>
        <strain evidence="5 6">ACD0624</strain>
    </source>
</reference>
<evidence type="ECO:0000313" key="6">
    <source>
        <dbReference type="Proteomes" id="UP001447188"/>
    </source>
</evidence>
<dbReference type="PANTHER" id="PTHR24346">
    <property type="entry name" value="MAP/MICROTUBULE AFFINITY-REGULATING KINASE"/>
    <property type="match status" value="1"/>
</dbReference>